<gene>
    <name evidence="2" type="ORF">J2W50_003930</name>
</gene>
<evidence type="ECO:0000313" key="2">
    <source>
        <dbReference type="EMBL" id="MDR6585712.1"/>
    </source>
</evidence>
<evidence type="ECO:0000313" key="3">
    <source>
        <dbReference type="Proteomes" id="UP001260715"/>
    </source>
</evidence>
<comment type="caution">
    <text evidence="2">The sequence shown here is derived from an EMBL/GenBank/DDBJ whole genome shotgun (WGS) entry which is preliminary data.</text>
</comment>
<keyword evidence="3" id="KW-1185">Reference proteome</keyword>
<dbReference type="SUPFAM" id="SSF53474">
    <property type="entry name" value="alpha/beta-Hydrolases"/>
    <property type="match status" value="1"/>
</dbReference>
<dbReference type="Pfam" id="PF12146">
    <property type="entry name" value="Hydrolase_4"/>
    <property type="match status" value="1"/>
</dbReference>
<evidence type="ECO:0000259" key="1">
    <source>
        <dbReference type="Pfam" id="PF12146"/>
    </source>
</evidence>
<reference evidence="2 3" key="1">
    <citation type="submission" date="2023-07" db="EMBL/GenBank/DDBJ databases">
        <title>Sorghum-associated microbial communities from plants grown in Nebraska, USA.</title>
        <authorList>
            <person name="Schachtman D."/>
        </authorList>
    </citation>
    <scope>NUCLEOTIDE SEQUENCE [LARGE SCALE GENOMIC DNA]</scope>
    <source>
        <strain evidence="2 3">596</strain>
    </source>
</reference>
<dbReference type="InterPro" id="IPR029058">
    <property type="entry name" value="AB_hydrolase_fold"/>
</dbReference>
<proteinExistence type="predicted"/>
<dbReference type="Gene3D" id="3.40.50.1820">
    <property type="entry name" value="alpha/beta hydrolase"/>
    <property type="match status" value="1"/>
</dbReference>
<protein>
    <submittedName>
        <fullName evidence="2">Alpha-beta hydrolase superfamily lysophospholipase</fullName>
    </submittedName>
</protein>
<accession>A0ABU1PIR5</accession>
<name>A0ABU1PIR5_9BURK</name>
<organism evidence="2 3">
    <name type="scientific">Herbaspirillum frisingense</name>
    <dbReference type="NCBI Taxonomy" id="92645"/>
    <lineage>
        <taxon>Bacteria</taxon>
        <taxon>Pseudomonadati</taxon>
        <taxon>Pseudomonadota</taxon>
        <taxon>Betaproteobacteria</taxon>
        <taxon>Burkholderiales</taxon>
        <taxon>Oxalobacteraceae</taxon>
        <taxon>Herbaspirillum</taxon>
    </lineage>
</organism>
<dbReference type="RefSeq" id="WP_102661358.1">
    <property type="nucleotide sequence ID" value="NZ_JAVDSJ010000005.1"/>
</dbReference>
<dbReference type="PANTHER" id="PTHR46438">
    <property type="entry name" value="ALPHA/BETA-HYDROLASES SUPERFAMILY PROTEIN"/>
    <property type="match status" value="1"/>
</dbReference>
<dbReference type="EMBL" id="JAVDSJ010000005">
    <property type="protein sequence ID" value="MDR6585712.1"/>
    <property type="molecule type" value="Genomic_DNA"/>
</dbReference>
<dbReference type="GO" id="GO:0016787">
    <property type="term" value="F:hydrolase activity"/>
    <property type="evidence" value="ECO:0007669"/>
    <property type="project" value="UniProtKB-KW"/>
</dbReference>
<keyword evidence="2" id="KW-0378">Hydrolase</keyword>
<dbReference type="InterPro" id="IPR022742">
    <property type="entry name" value="Hydrolase_4"/>
</dbReference>
<feature type="domain" description="Serine aminopeptidase S33" evidence="1">
    <location>
        <begin position="56"/>
        <end position="295"/>
    </location>
</feature>
<dbReference type="Proteomes" id="UP001260715">
    <property type="component" value="Unassembled WGS sequence"/>
</dbReference>
<sequence length="326" mass="36244">MHPSSYSTDDYWKRYQAFFPEYARIGDDNAPVESYFSWRDADIHLDRFACDTSPLTVLLIHGGGGYGRMLAPVGAVLHRAGYDVIAPDLPGYGLSHAPTTMIRYEAWIELLCALVAKLHADTRRPVVLCGASLGGYLAYLVAARLDKGMVAGVIATTLADPQTALVKRQFARNRVMLALMPMMPLLSALAGNVKLPIKWFTRMHAMSNNPALSRVVAADPFGGGRRVPIRFMQSIFTVQPDKDPERFDHCPILLLHPAQDRWTDAASSLQFLERVGGQKRFVMLENCGHFPIEEPGFQQLEAEALEFLGSLCEPSPDNCRKKTDQH</sequence>